<evidence type="ECO:0000313" key="4">
    <source>
        <dbReference type="EMBL" id="NGO39009.1"/>
    </source>
</evidence>
<dbReference type="GO" id="GO:0008864">
    <property type="term" value="F:formyltetrahydrofolate deformylase activity"/>
    <property type="evidence" value="ECO:0007669"/>
    <property type="project" value="UniProtKB-EC"/>
</dbReference>
<dbReference type="GO" id="GO:0006189">
    <property type="term" value="P:'de novo' IMP biosynthetic process"/>
    <property type="evidence" value="ECO:0007669"/>
    <property type="project" value="InterPro"/>
</dbReference>
<dbReference type="SUPFAM" id="SSF55021">
    <property type="entry name" value="ACT-like"/>
    <property type="match status" value="1"/>
</dbReference>
<dbReference type="PROSITE" id="PS51671">
    <property type="entry name" value="ACT"/>
    <property type="match status" value="1"/>
</dbReference>
<comment type="caution">
    <text evidence="4">The sequence shown here is derived from an EMBL/GenBank/DDBJ whole genome shotgun (WGS) entry which is preliminary data.</text>
</comment>
<dbReference type="InterPro" id="IPR036477">
    <property type="entry name" value="Formyl_transf_N_sf"/>
</dbReference>
<dbReference type="Proteomes" id="UP000477311">
    <property type="component" value="Unassembled WGS sequence"/>
</dbReference>
<dbReference type="Gene3D" id="3.30.70.260">
    <property type="match status" value="1"/>
</dbReference>
<dbReference type="InterPro" id="IPR002376">
    <property type="entry name" value="Formyl_transf_N"/>
</dbReference>
<evidence type="ECO:0000256" key="2">
    <source>
        <dbReference type="ARBA" id="ARBA00022801"/>
    </source>
</evidence>
<organism evidence="4 5">
    <name type="scientific">Limisphaera ngatamarikiensis</name>
    <dbReference type="NCBI Taxonomy" id="1324935"/>
    <lineage>
        <taxon>Bacteria</taxon>
        <taxon>Pseudomonadati</taxon>
        <taxon>Verrucomicrobiota</taxon>
        <taxon>Verrucomicrobiia</taxon>
        <taxon>Limisphaerales</taxon>
        <taxon>Limisphaeraceae</taxon>
        <taxon>Limisphaera</taxon>
    </lineage>
</organism>
<dbReference type="Pfam" id="PF13740">
    <property type="entry name" value="ACT_6"/>
    <property type="match status" value="1"/>
</dbReference>
<sequence length="282" mass="32524">MKRFATVTVIGRDKTGVIARITNFLFHQGANIEALEEQVTRGQFSMTLQASWPEKKLNETAVRQGLAELARELEMEITLRFTEPHRTQRMAIMVTREPHCLEAILKAWKTRKLRRADPVVVVGNRPELEPLARSHGLPFVHIPWDDRNRAEQEALRVLDEHQTDFVVLARFMKILSPNFVWRYKNKIINIHPSLLPSFPGPQAYRQAYERGVKIVGVSAHFVTMHLDEGPIIAQSAFPVKPGMTLQQIIEEGRKHEARTLLRAIQLYLTKRLDVYWGIVKEV</sequence>
<accession>A0A6M1RN73</accession>
<evidence type="ECO:0000256" key="1">
    <source>
        <dbReference type="ARBA" id="ARBA00022563"/>
    </source>
</evidence>
<evidence type="ECO:0000313" key="5">
    <source>
        <dbReference type="Proteomes" id="UP000477311"/>
    </source>
</evidence>
<dbReference type="PANTHER" id="PTHR42706">
    <property type="entry name" value="FORMYLTETRAHYDROFOLATE DEFORMYLASE"/>
    <property type="match status" value="1"/>
</dbReference>
<keyword evidence="2 4" id="KW-0378">Hydrolase</keyword>
<dbReference type="PRINTS" id="PR01575">
    <property type="entry name" value="FFH4HYDRLASE"/>
</dbReference>
<gene>
    <name evidence="4" type="ORF">G4L39_06310</name>
</gene>
<dbReference type="InterPro" id="IPR002912">
    <property type="entry name" value="ACT_dom"/>
</dbReference>
<dbReference type="AlphaFoldDB" id="A0A6M1RN73"/>
<dbReference type="Gene3D" id="3.40.50.170">
    <property type="entry name" value="Formyl transferase, N-terminal domain"/>
    <property type="match status" value="1"/>
</dbReference>
<name>A0A6M1RN73_9BACT</name>
<dbReference type="EC" id="3.5.1.10" evidence="4"/>
<proteinExistence type="predicted"/>
<reference evidence="4 5" key="1">
    <citation type="submission" date="2020-02" db="EMBL/GenBank/DDBJ databases">
        <title>Draft genome sequence of Limisphaera ngatamarikiensis NGM72.4T, a thermophilic Verrucomicrobia grouped in subdivision 3.</title>
        <authorList>
            <person name="Carere C.R."/>
            <person name="Steen J."/>
            <person name="Hugenholtz P."/>
            <person name="Stott M.B."/>
        </authorList>
    </citation>
    <scope>NUCLEOTIDE SEQUENCE [LARGE SCALE GENOMIC DNA]</scope>
    <source>
        <strain evidence="4 5">NGM72.4</strain>
    </source>
</reference>
<dbReference type="Pfam" id="PF00551">
    <property type="entry name" value="Formyl_trans_N"/>
    <property type="match status" value="1"/>
</dbReference>
<feature type="domain" description="ACT" evidence="3">
    <location>
        <begin position="6"/>
        <end position="84"/>
    </location>
</feature>
<dbReference type="PANTHER" id="PTHR42706:SF1">
    <property type="entry name" value="FORMYLTETRAHYDROFOLATE DEFORMYLASE 2, MITOCHONDRIAL"/>
    <property type="match status" value="1"/>
</dbReference>
<dbReference type="SUPFAM" id="SSF53328">
    <property type="entry name" value="Formyltransferase"/>
    <property type="match status" value="1"/>
</dbReference>
<dbReference type="RefSeq" id="WP_165106777.1">
    <property type="nucleotide sequence ID" value="NZ_JAAKYA010000042.1"/>
</dbReference>
<dbReference type="InterPro" id="IPR004810">
    <property type="entry name" value="PurU"/>
</dbReference>
<keyword evidence="1" id="KW-0554">One-carbon metabolism</keyword>
<dbReference type="InterPro" id="IPR045865">
    <property type="entry name" value="ACT-like_dom_sf"/>
</dbReference>
<evidence type="ECO:0000259" key="3">
    <source>
        <dbReference type="PROSITE" id="PS51671"/>
    </source>
</evidence>
<protein>
    <submittedName>
        <fullName evidence="4">Formyltetrahydrofolate deformylase</fullName>
        <ecNumber evidence="4">3.5.1.10</ecNumber>
    </submittedName>
</protein>
<dbReference type="NCBIfam" id="NF004684">
    <property type="entry name" value="PRK06027.1"/>
    <property type="match status" value="1"/>
</dbReference>
<dbReference type="EMBL" id="JAAKYA010000042">
    <property type="protein sequence ID" value="NGO39009.1"/>
    <property type="molecule type" value="Genomic_DNA"/>
</dbReference>
<keyword evidence="5" id="KW-1185">Reference proteome</keyword>
<dbReference type="GO" id="GO:0006730">
    <property type="term" value="P:one-carbon metabolic process"/>
    <property type="evidence" value="ECO:0007669"/>
    <property type="project" value="UniProtKB-KW"/>
</dbReference>
<dbReference type="PIRSF" id="PIRSF036480">
    <property type="entry name" value="FormyFH4_hydr"/>
    <property type="match status" value="1"/>
</dbReference>